<feature type="transmembrane region" description="Helical" evidence="2">
    <location>
        <begin position="290"/>
        <end position="313"/>
    </location>
</feature>
<comment type="caution">
    <text evidence="4">The sequence shown here is derived from an EMBL/GenBank/DDBJ whole genome shotgun (WGS) entry which is preliminary data.</text>
</comment>
<keyword evidence="2" id="KW-0812">Transmembrane</keyword>
<keyword evidence="2" id="KW-0472">Membrane</keyword>
<dbReference type="EMBL" id="CAJNNW010000569">
    <property type="protein sequence ID" value="CAE8629171.1"/>
    <property type="molecule type" value="Genomic_DNA"/>
</dbReference>
<feature type="transmembrane region" description="Helical" evidence="2">
    <location>
        <begin position="42"/>
        <end position="72"/>
    </location>
</feature>
<evidence type="ECO:0000256" key="1">
    <source>
        <dbReference type="SAM" id="MobiDB-lite"/>
    </source>
</evidence>
<feature type="compositionally biased region" description="Polar residues" evidence="1">
    <location>
        <begin position="164"/>
        <end position="178"/>
    </location>
</feature>
<evidence type="ECO:0000313" key="5">
    <source>
        <dbReference type="Proteomes" id="UP000626109"/>
    </source>
</evidence>
<feature type="region of interest" description="Disordered" evidence="1">
    <location>
        <begin position="119"/>
        <end position="270"/>
    </location>
</feature>
<feature type="chain" id="PRO_5032914827" description="Transmembrane protein" evidence="3">
    <location>
        <begin position="26"/>
        <end position="398"/>
    </location>
</feature>
<keyword evidence="2" id="KW-1133">Transmembrane helix</keyword>
<name>A0A813GWQ7_POLGL</name>
<evidence type="ECO:0000256" key="3">
    <source>
        <dbReference type="SAM" id="SignalP"/>
    </source>
</evidence>
<feature type="transmembrane region" description="Helical" evidence="2">
    <location>
        <begin position="333"/>
        <end position="355"/>
    </location>
</feature>
<feature type="signal peptide" evidence="3">
    <location>
        <begin position="1"/>
        <end position="25"/>
    </location>
</feature>
<evidence type="ECO:0008006" key="6">
    <source>
        <dbReference type="Google" id="ProtNLM"/>
    </source>
</evidence>
<protein>
    <recommendedName>
        <fullName evidence="6">Transmembrane protein</fullName>
    </recommendedName>
</protein>
<keyword evidence="3" id="KW-0732">Signal</keyword>
<evidence type="ECO:0000256" key="2">
    <source>
        <dbReference type="SAM" id="Phobius"/>
    </source>
</evidence>
<organism evidence="4 5">
    <name type="scientific">Polarella glacialis</name>
    <name type="common">Dinoflagellate</name>
    <dbReference type="NCBI Taxonomy" id="89957"/>
    <lineage>
        <taxon>Eukaryota</taxon>
        <taxon>Sar</taxon>
        <taxon>Alveolata</taxon>
        <taxon>Dinophyceae</taxon>
        <taxon>Suessiales</taxon>
        <taxon>Suessiaceae</taxon>
        <taxon>Polarella</taxon>
    </lineage>
</organism>
<accession>A0A813GWQ7</accession>
<reference evidence="4" key="1">
    <citation type="submission" date="2021-02" db="EMBL/GenBank/DDBJ databases">
        <authorList>
            <person name="Dougan E. K."/>
            <person name="Rhodes N."/>
            <person name="Thang M."/>
            <person name="Chan C."/>
        </authorList>
    </citation>
    <scope>NUCLEOTIDE SEQUENCE</scope>
</reference>
<feature type="compositionally biased region" description="Acidic residues" evidence="1">
    <location>
        <begin position="229"/>
        <end position="240"/>
    </location>
</feature>
<dbReference type="AlphaFoldDB" id="A0A813GWQ7"/>
<proteinExistence type="predicted"/>
<sequence>MAFLATFRCVLLCIGIVMWAMMALACIAAANSSASGGSQLGSWLFFCFMGPLFLVCAVTGFCLMAAAGQLLGRLRRLRRVLRRLDAANLTEGISAYSSFVMEAVTGYAVGSGAEASSLEASLEGSQTPSGCGSPVLRPARGNLRPRLSTESTAAPWPSFPSVALSHTGSGHSITTGASEGSDRCTMVMTSSPRPGLTQEDKCSGRFNPVEEEPPFSARGSPAADLPSGEPEEAAEEETAEEAPKRGRARSTTRSVESGAGTSGRLSELSLDMYTRPSPDVEPVLSSVRRILAVVAVCMAAFLFRAGCLLYLCWRQEEYWPSGMVLPYYVFSEVIPAALLLLLYLLPGLEAACFILQARRHGVAGRSWRPSVLESELSPARSGLAASFCRNEGQQQVSR</sequence>
<evidence type="ECO:0000313" key="4">
    <source>
        <dbReference type="EMBL" id="CAE8629171.1"/>
    </source>
</evidence>
<gene>
    <name evidence="4" type="ORF">PGLA2088_LOCUS809</name>
</gene>
<dbReference type="Proteomes" id="UP000626109">
    <property type="component" value="Unassembled WGS sequence"/>
</dbReference>